<evidence type="ECO:0000313" key="3">
    <source>
        <dbReference type="Proteomes" id="UP000589520"/>
    </source>
</evidence>
<protein>
    <recommendedName>
        <fullName evidence="4">DUF2946 domain-containing protein</fullName>
    </recommendedName>
</protein>
<dbReference type="EMBL" id="JACCCW010000001">
    <property type="protein sequence ID" value="NYF79185.1"/>
    <property type="molecule type" value="Genomic_DNA"/>
</dbReference>
<dbReference type="AlphaFoldDB" id="A0A7Y9PGC2"/>
<comment type="caution">
    <text evidence="2">The sequence shown here is derived from an EMBL/GenBank/DDBJ whole genome shotgun (WGS) entry which is preliminary data.</text>
</comment>
<dbReference type="Proteomes" id="UP000589520">
    <property type="component" value="Unassembled WGS sequence"/>
</dbReference>
<keyword evidence="3" id="KW-1185">Reference proteome</keyword>
<evidence type="ECO:0000313" key="2">
    <source>
        <dbReference type="EMBL" id="NYF79185.1"/>
    </source>
</evidence>
<sequence>MLGVLLLIVMSTVQVCHTHDPLLQQSNLHHGTPRPNQNQSPTPTPDHCPLCMALHAAMPATAQSAPEPVLLVQTLNSPAADARRIVPWHFHLAIRPPPVDAPRA</sequence>
<name>A0A7Y9PGC2_9BACT</name>
<organism evidence="2 3">
    <name type="scientific">Granulicella arctica</name>
    <dbReference type="NCBI Taxonomy" id="940613"/>
    <lineage>
        <taxon>Bacteria</taxon>
        <taxon>Pseudomonadati</taxon>
        <taxon>Acidobacteriota</taxon>
        <taxon>Terriglobia</taxon>
        <taxon>Terriglobales</taxon>
        <taxon>Acidobacteriaceae</taxon>
        <taxon>Granulicella</taxon>
    </lineage>
</organism>
<feature type="region of interest" description="Disordered" evidence="1">
    <location>
        <begin position="25"/>
        <end position="47"/>
    </location>
</feature>
<evidence type="ECO:0000256" key="1">
    <source>
        <dbReference type="SAM" id="MobiDB-lite"/>
    </source>
</evidence>
<proteinExistence type="predicted"/>
<dbReference type="RefSeq" id="WP_179489235.1">
    <property type="nucleotide sequence ID" value="NZ_JACCCW010000001.1"/>
</dbReference>
<reference evidence="2 3" key="1">
    <citation type="submission" date="2020-07" db="EMBL/GenBank/DDBJ databases">
        <title>Genomic Encyclopedia of Type Strains, Phase IV (KMG-V): Genome sequencing to study the core and pangenomes of soil and plant-associated prokaryotes.</title>
        <authorList>
            <person name="Whitman W."/>
        </authorList>
    </citation>
    <scope>NUCLEOTIDE SEQUENCE [LARGE SCALE GENOMIC DNA]</scope>
    <source>
        <strain evidence="2 3">X4EP2</strain>
    </source>
</reference>
<evidence type="ECO:0008006" key="4">
    <source>
        <dbReference type="Google" id="ProtNLM"/>
    </source>
</evidence>
<gene>
    <name evidence="2" type="ORF">HDF17_001472</name>
</gene>
<accession>A0A7Y9PGC2</accession>
<feature type="compositionally biased region" description="Polar residues" evidence="1">
    <location>
        <begin position="25"/>
        <end position="41"/>
    </location>
</feature>